<dbReference type="SUPFAM" id="SSF48403">
    <property type="entry name" value="Ankyrin repeat"/>
    <property type="match status" value="1"/>
</dbReference>
<dbReference type="PROSITE" id="PS50088">
    <property type="entry name" value="ANK_REPEAT"/>
    <property type="match status" value="1"/>
</dbReference>
<dbReference type="EMBL" id="JBBCAQ010000014">
    <property type="protein sequence ID" value="KAK7598225.1"/>
    <property type="molecule type" value="Genomic_DNA"/>
</dbReference>
<feature type="repeat" description="ANK" evidence="1">
    <location>
        <begin position="384"/>
        <end position="424"/>
    </location>
</feature>
<feature type="region of interest" description="Disordered" evidence="2">
    <location>
        <begin position="210"/>
        <end position="240"/>
    </location>
</feature>
<accession>A0AAN9TK38</accession>
<gene>
    <name evidence="3" type="ORF">V9T40_006460</name>
</gene>
<organism evidence="3 4">
    <name type="scientific">Parthenolecanium corni</name>
    <dbReference type="NCBI Taxonomy" id="536013"/>
    <lineage>
        <taxon>Eukaryota</taxon>
        <taxon>Metazoa</taxon>
        <taxon>Ecdysozoa</taxon>
        <taxon>Arthropoda</taxon>
        <taxon>Hexapoda</taxon>
        <taxon>Insecta</taxon>
        <taxon>Pterygota</taxon>
        <taxon>Neoptera</taxon>
        <taxon>Paraneoptera</taxon>
        <taxon>Hemiptera</taxon>
        <taxon>Sternorrhyncha</taxon>
        <taxon>Coccoidea</taxon>
        <taxon>Coccidae</taxon>
        <taxon>Parthenolecanium</taxon>
    </lineage>
</organism>
<dbReference type="InterPro" id="IPR036770">
    <property type="entry name" value="Ankyrin_rpt-contain_sf"/>
</dbReference>
<dbReference type="InterPro" id="IPR002110">
    <property type="entry name" value="Ankyrin_rpt"/>
</dbReference>
<dbReference type="Gene3D" id="1.25.40.20">
    <property type="entry name" value="Ankyrin repeat-containing domain"/>
    <property type="match status" value="1"/>
</dbReference>
<protein>
    <recommendedName>
        <fullName evidence="5">ANK_REP_REGION domain-containing protein</fullName>
    </recommendedName>
</protein>
<evidence type="ECO:0000313" key="4">
    <source>
        <dbReference type="Proteomes" id="UP001367676"/>
    </source>
</evidence>
<comment type="caution">
    <text evidence="3">The sequence shown here is derived from an EMBL/GenBank/DDBJ whole genome shotgun (WGS) entry which is preliminary data.</text>
</comment>
<reference evidence="3 4" key="1">
    <citation type="submission" date="2024-03" db="EMBL/GenBank/DDBJ databases">
        <title>Adaptation during the transition from Ophiocordyceps entomopathogen to insect associate is accompanied by gene loss and intensified selection.</title>
        <authorList>
            <person name="Ward C.M."/>
            <person name="Onetto C.A."/>
            <person name="Borneman A.R."/>
        </authorList>
    </citation>
    <scope>NUCLEOTIDE SEQUENCE [LARGE SCALE GENOMIC DNA]</scope>
    <source>
        <strain evidence="3">AWRI1</strain>
        <tissue evidence="3">Single Adult Female</tissue>
    </source>
</reference>
<name>A0AAN9TK38_9HEMI</name>
<dbReference type="AlphaFoldDB" id="A0AAN9TK38"/>
<evidence type="ECO:0008006" key="5">
    <source>
        <dbReference type="Google" id="ProtNLM"/>
    </source>
</evidence>
<evidence type="ECO:0000256" key="2">
    <source>
        <dbReference type="SAM" id="MobiDB-lite"/>
    </source>
</evidence>
<dbReference type="Proteomes" id="UP001367676">
    <property type="component" value="Unassembled WGS sequence"/>
</dbReference>
<evidence type="ECO:0000313" key="3">
    <source>
        <dbReference type="EMBL" id="KAK7598225.1"/>
    </source>
</evidence>
<keyword evidence="1" id="KW-0040">ANK repeat</keyword>
<feature type="compositionally biased region" description="Polar residues" evidence="2">
    <location>
        <begin position="211"/>
        <end position="240"/>
    </location>
</feature>
<sequence length="459" mass="51368">MRCNLKYVVLDDPRTGSYVVIEINADTVYLCRLVSTVRFPEQLPSAIRYPSNSNTAYHLRMPPPLPSLPAASKLKLKEARVYAYAFAAPSTVGSCGEHEDDLLVGRRHFLGVRGGGDGVTRVRILCGERVGNARECTRYDEFNSGHAVYVEDGRIRSSVWNDSLEWSGCGIREEDSASSGSSKDEFIGRENANDLFGTLQILQFEILPSSERPQYNGNATSSSSETGCTQSTSSARYTQSETMTMHTATFTANSVFGKHDSFYRWFSQNDEGRQIDEGSRGAGDDTTSCSDCNDNQDEQASETCHCRSSTFHNRKFRHKKSVSTDDRNLSLPLLHSEYSDSLLNIVSGDLCENWFLKIRDIKEVIRRAKAASQREDWYKSKDKYGNTALLVSGRKLLEEKQFDKAVELVKILLDEGADVNVINHENRTLLSYSISCMDDSIQLTTLLLNYGADVWSMGE</sequence>
<proteinExistence type="predicted"/>
<evidence type="ECO:0000256" key="1">
    <source>
        <dbReference type="PROSITE-ProRule" id="PRU00023"/>
    </source>
</evidence>
<keyword evidence="4" id="KW-1185">Reference proteome</keyword>